<dbReference type="PANTHER" id="PTHR11177">
    <property type="entry name" value="CHITINASE"/>
    <property type="match status" value="1"/>
</dbReference>
<dbReference type="Gene3D" id="3.10.50.10">
    <property type="match status" value="1"/>
</dbReference>
<dbReference type="EC" id="3.2.1.14" evidence="2"/>
<dbReference type="RefSeq" id="WP_184253669.1">
    <property type="nucleotide sequence ID" value="NZ_JACHIO010000004.1"/>
</dbReference>
<keyword evidence="4" id="KW-0624">Polysaccharide degradation</keyword>
<reference evidence="9 10" key="1">
    <citation type="submission" date="2020-08" db="EMBL/GenBank/DDBJ databases">
        <title>Genomic Encyclopedia of Type Strains, Phase IV (KMG-V): Genome sequencing to study the core and pangenomes of soil and plant-associated prokaryotes.</title>
        <authorList>
            <person name="Whitman W."/>
        </authorList>
    </citation>
    <scope>NUCLEOTIDE SEQUENCE [LARGE SCALE GENOMIC DNA]</scope>
    <source>
        <strain evidence="9 10">X5P3</strain>
    </source>
</reference>
<evidence type="ECO:0000256" key="4">
    <source>
        <dbReference type="ARBA" id="ARBA00023024"/>
    </source>
</evidence>
<dbReference type="Proteomes" id="UP000584867">
    <property type="component" value="Unassembled WGS sequence"/>
</dbReference>
<dbReference type="Pfam" id="PF00704">
    <property type="entry name" value="Glyco_hydro_18"/>
    <property type="match status" value="1"/>
</dbReference>
<keyword evidence="3 6" id="KW-0378">Hydrolase</keyword>
<dbReference type="CDD" id="cd06548">
    <property type="entry name" value="GH18_chitinase"/>
    <property type="match status" value="1"/>
</dbReference>
<dbReference type="GO" id="GO:0005975">
    <property type="term" value="P:carbohydrate metabolic process"/>
    <property type="evidence" value="ECO:0007669"/>
    <property type="project" value="InterPro"/>
</dbReference>
<dbReference type="AlphaFoldDB" id="A0A7W8E8L4"/>
<dbReference type="InterPro" id="IPR017853">
    <property type="entry name" value="GH"/>
</dbReference>
<evidence type="ECO:0000256" key="7">
    <source>
        <dbReference type="RuleBase" id="RU004453"/>
    </source>
</evidence>
<protein>
    <recommendedName>
        <fullName evidence="2">chitinase</fullName>
        <ecNumber evidence="2">3.2.1.14</ecNumber>
    </recommendedName>
</protein>
<evidence type="ECO:0000313" key="9">
    <source>
        <dbReference type="EMBL" id="MBB5062897.1"/>
    </source>
</evidence>
<dbReference type="PROSITE" id="PS51910">
    <property type="entry name" value="GH18_2"/>
    <property type="match status" value="1"/>
</dbReference>
<dbReference type="InterPro" id="IPR011583">
    <property type="entry name" value="Chitinase_II/V-like_cat"/>
</dbReference>
<evidence type="ECO:0000313" key="10">
    <source>
        <dbReference type="Proteomes" id="UP000584867"/>
    </source>
</evidence>
<comment type="caution">
    <text evidence="9">The sequence shown here is derived from an EMBL/GenBank/DDBJ whole genome shotgun (WGS) entry which is preliminary data.</text>
</comment>
<evidence type="ECO:0000256" key="3">
    <source>
        <dbReference type="ARBA" id="ARBA00022801"/>
    </source>
</evidence>
<keyword evidence="4" id="KW-0146">Chitin degradation</keyword>
<dbReference type="EMBL" id="JACHIO010000004">
    <property type="protein sequence ID" value="MBB5062897.1"/>
    <property type="molecule type" value="Genomic_DNA"/>
</dbReference>
<dbReference type="SMART" id="SM00636">
    <property type="entry name" value="Glyco_18"/>
    <property type="match status" value="1"/>
</dbReference>
<dbReference type="GO" id="GO:0006032">
    <property type="term" value="P:chitin catabolic process"/>
    <property type="evidence" value="ECO:0007669"/>
    <property type="project" value="UniProtKB-KW"/>
</dbReference>
<dbReference type="InterPro" id="IPR001223">
    <property type="entry name" value="Glyco_hydro18_cat"/>
</dbReference>
<evidence type="ECO:0000259" key="8">
    <source>
        <dbReference type="PROSITE" id="PS51910"/>
    </source>
</evidence>
<evidence type="ECO:0000256" key="5">
    <source>
        <dbReference type="ARBA" id="ARBA00023295"/>
    </source>
</evidence>
<dbReference type="InterPro" id="IPR050314">
    <property type="entry name" value="Glycosyl_Hydrlase_18"/>
</dbReference>
<dbReference type="SUPFAM" id="SSF54556">
    <property type="entry name" value="Chitinase insertion domain"/>
    <property type="match status" value="1"/>
</dbReference>
<evidence type="ECO:0000256" key="2">
    <source>
        <dbReference type="ARBA" id="ARBA00012729"/>
    </source>
</evidence>
<feature type="domain" description="GH18" evidence="8">
    <location>
        <begin position="41"/>
        <end position="386"/>
    </location>
</feature>
<organism evidence="9 10">
    <name type="scientific">Granulicella mallensis</name>
    <dbReference type="NCBI Taxonomy" id="940614"/>
    <lineage>
        <taxon>Bacteria</taxon>
        <taxon>Pseudomonadati</taxon>
        <taxon>Acidobacteriota</taxon>
        <taxon>Terriglobia</taxon>
        <taxon>Terriglobales</taxon>
        <taxon>Acidobacteriaceae</taxon>
        <taxon>Granulicella</taxon>
    </lineage>
</organism>
<sequence length="392" mass="44184">MNERRRDVPRFWSPLRLTVLGALTLLNGFHAIAEPKVPPQKAIVAYVFLKDRTLQPNEIAVNKLTRINYAFANIRGGRIVNGFKNDDQNLADLVALKQQNPSLTVLVSVGGWEWSDSFSDMVLTKASRREFIASVTDYVEHHQLDGLDIDWEYPGMAGSTNHFRPEDTHNFTLLLKELRASFKHQERKLHRQLYLTIAAGASSGYIMNTEMDKVQQYIDTVNLMAYDYYGSEKTTGNHAPLFTDPNDPQKISADRSVHEFEQAGVPAEKIVLGVPFYGHRWGDVADVQHGLFQAGTPLPQGYTQYSIVSTTLLNNGFDRYWDKAASVPYLYSPSQKIFVSYEDTESLALKARYVTDQHLGGIMFWDYDGDPSGTLLDTVHTGLTQPTADKAQ</sequence>
<name>A0A7W8E8L4_9BACT</name>
<accession>A0A7W8E8L4</accession>
<dbReference type="SUPFAM" id="SSF51445">
    <property type="entry name" value="(Trans)glycosidases"/>
    <property type="match status" value="1"/>
</dbReference>
<proteinExistence type="inferred from homology"/>
<keyword evidence="5 6" id="KW-0326">Glycosidase</keyword>
<comment type="similarity">
    <text evidence="7">Belongs to the glycosyl hydrolase 18 family.</text>
</comment>
<dbReference type="GO" id="GO:0008843">
    <property type="term" value="F:endochitinase activity"/>
    <property type="evidence" value="ECO:0007669"/>
    <property type="project" value="UniProtKB-EC"/>
</dbReference>
<dbReference type="Gene3D" id="3.20.20.80">
    <property type="entry name" value="Glycosidases"/>
    <property type="match status" value="1"/>
</dbReference>
<comment type="catalytic activity">
    <reaction evidence="1">
        <text>Random endo-hydrolysis of N-acetyl-beta-D-glucosaminide (1-&gt;4)-beta-linkages in chitin and chitodextrins.</text>
        <dbReference type="EC" id="3.2.1.14"/>
    </reaction>
</comment>
<dbReference type="PANTHER" id="PTHR11177:SF317">
    <property type="entry name" value="CHITINASE 12-RELATED"/>
    <property type="match status" value="1"/>
</dbReference>
<evidence type="ECO:0000256" key="1">
    <source>
        <dbReference type="ARBA" id="ARBA00000822"/>
    </source>
</evidence>
<dbReference type="InterPro" id="IPR029070">
    <property type="entry name" value="Chitinase_insertion_sf"/>
</dbReference>
<keyword evidence="4" id="KW-0119">Carbohydrate metabolism</keyword>
<evidence type="ECO:0000256" key="6">
    <source>
        <dbReference type="RuleBase" id="RU000489"/>
    </source>
</evidence>
<gene>
    <name evidence="9" type="ORF">HDF15_001234</name>
</gene>
<dbReference type="GO" id="GO:0008061">
    <property type="term" value="F:chitin binding"/>
    <property type="evidence" value="ECO:0007669"/>
    <property type="project" value="InterPro"/>
</dbReference>
<dbReference type="PROSITE" id="PS01095">
    <property type="entry name" value="GH18_1"/>
    <property type="match status" value="1"/>
</dbReference>
<dbReference type="InterPro" id="IPR001579">
    <property type="entry name" value="Glyco_hydro_18_chit_AS"/>
</dbReference>